<evidence type="ECO:0000313" key="2">
    <source>
        <dbReference type="EMBL" id="KAH9315450.1"/>
    </source>
</evidence>
<dbReference type="Proteomes" id="UP000824469">
    <property type="component" value="Unassembled WGS sequence"/>
</dbReference>
<feature type="region of interest" description="Disordered" evidence="1">
    <location>
        <begin position="97"/>
        <end position="129"/>
    </location>
</feature>
<feature type="compositionally biased region" description="Basic and acidic residues" evidence="1">
    <location>
        <begin position="1"/>
        <end position="11"/>
    </location>
</feature>
<evidence type="ECO:0000313" key="3">
    <source>
        <dbReference type="Proteomes" id="UP000824469"/>
    </source>
</evidence>
<feature type="compositionally biased region" description="Polar residues" evidence="1">
    <location>
        <begin position="120"/>
        <end position="129"/>
    </location>
</feature>
<feature type="compositionally biased region" description="Basic and acidic residues" evidence="1">
    <location>
        <begin position="108"/>
        <end position="118"/>
    </location>
</feature>
<feature type="non-terminal residue" evidence="2">
    <location>
        <position position="129"/>
    </location>
</feature>
<evidence type="ECO:0000256" key="1">
    <source>
        <dbReference type="SAM" id="MobiDB-lite"/>
    </source>
</evidence>
<feature type="compositionally biased region" description="Polar residues" evidence="1">
    <location>
        <begin position="22"/>
        <end position="31"/>
    </location>
</feature>
<dbReference type="AlphaFoldDB" id="A0AA38G4X3"/>
<reference evidence="2 3" key="1">
    <citation type="journal article" date="2021" name="Nat. Plants">
        <title>The Taxus genome provides insights into paclitaxel biosynthesis.</title>
        <authorList>
            <person name="Xiong X."/>
            <person name="Gou J."/>
            <person name="Liao Q."/>
            <person name="Li Y."/>
            <person name="Zhou Q."/>
            <person name="Bi G."/>
            <person name="Li C."/>
            <person name="Du R."/>
            <person name="Wang X."/>
            <person name="Sun T."/>
            <person name="Guo L."/>
            <person name="Liang H."/>
            <person name="Lu P."/>
            <person name="Wu Y."/>
            <person name="Zhang Z."/>
            <person name="Ro D.K."/>
            <person name="Shang Y."/>
            <person name="Huang S."/>
            <person name="Yan J."/>
        </authorList>
    </citation>
    <scope>NUCLEOTIDE SEQUENCE [LARGE SCALE GENOMIC DNA]</scope>
    <source>
        <strain evidence="2">Ta-2019</strain>
    </source>
</reference>
<feature type="region of interest" description="Disordered" evidence="1">
    <location>
        <begin position="1"/>
        <end position="35"/>
    </location>
</feature>
<name>A0AA38G4X3_TAXCH</name>
<comment type="caution">
    <text evidence="2">The sequence shown here is derived from an EMBL/GenBank/DDBJ whole genome shotgun (WGS) entry which is preliminary data.</text>
</comment>
<protein>
    <submittedName>
        <fullName evidence="2">Uncharacterized protein</fullName>
    </submittedName>
</protein>
<organism evidence="2 3">
    <name type="scientific">Taxus chinensis</name>
    <name type="common">Chinese yew</name>
    <name type="synonym">Taxus wallichiana var. chinensis</name>
    <dbReference type="NCBI Taxonomy" id="29808"/>
    <lineage>
        <taxon>Eukaryota</taxon>
        <taxon>Viridiplantae</taxon>
        <taxon>Streptophyta</taxon>
        <taxon>Embryophyta</taxon>
        <taxon>Tracheophyta</taxon>
        <taxon>Spermatophyta</taxon>
        <taxon>Pinopsida</taxon>
        <taxon>Pinidae</taxon>
        <taxon>Conifers II</taxon>
        <taxon>Cupressales</taxon>
        <taxon>Taxaceae</taxon>
        <taxon>Taxus</taxon>
    </lineage>
</organism>
<proteinExistence type="predicted"/>
<dbReference type="EMBL" id="JAHRHJ020000005">
    <property type="protein sequence ID" value="KAH9315450.1"/>
    <property type="molecule type" value="Genomic_DNA"/>
</dbReference>
<sequence length="129" mass="14854">MTKDAKRRLGESKVSPFRAVQRNLSQDSPGQLGQKYVEDVNRLRFSRNIGELSSRTVGPKVRVGREKPKEPRANQILPRVFTAKRDKEARIGRFRDFCPRQFGTSGPKVREGREKLKEPPTNQNVPRVR</sequence>
<keyword evidence="3" id="KW-1185">Reference proteome</keyword>
<accession>A0AA38G4X3</accession>
<gene>
    <name evidence="2" type="ORF">KI387_024077</name>
</gene>